<feature type="chain" id="PRO_5041298623" description="Cysteine-rich protein" evidence="1">
    <location>
        <begin position="24"/>
        <end position="86"/>
    </location>
</feature>
<organism evidence="2 3">
    <name type="scientific">Armillaria novae-zelandiae</name>
    <dbReference type="NCBI Taxonomy" id="153914"/>
    <lineage>
        <taxon>Eukaryota</taxon>
        <taxon>Fungi</taxon>
        <taxon>Dikarya</taxon>
        <taxon>Basidiomycota</taxon>
        <taxon>Agaricomycotina</taxon>
        <taxon>Agaricomycetes</taxon>
        <taxon>Agaricomycetidae</taxon>
        <taxon>Agaricales</taxon>
        <taxon>Marasmiineae</taxon>
        <taxon>Physalacriaceae</taxon>
        <taxon>Armillaria</taxon>
    </lineage>
</organism>
<evidence type="ECO:0000256" key="1">
    <source>
        <dbReference type="SAM" id="SignalP"/>
    </source>
</evidence>
<keyword evidence="3" id="KW-1185">Reference proteome</keyword>
<dbReference type="EMBL" id="JAUEPR010000016">
    <property type="protein sequence ID" value="KAK0477562.1"/>
    <property type="molecule type" value="Genomic_DNA"/>
</dbReference>
<name>A0AA39P4R8_9AGAR</name>
<comment type="caution">
    <text evidence="2">The sequence shown here is derived from an EMBL/GenBank/DDBJ whole genome shotgun (WGS) entry which is preliminary data.</text>
</comment>
<proteinExistence type="predicted"/>
<keyword evidence="1" id="KW-0732">Signal</keyword>
<dbReference type="PANTHER" id="PTHR37475">
    <property type="entry name" value="ZYGOTE-SPECIFIC CLASS V COPY B GENE PROTEIN"/>
    <property type="match status" value="1"/>
</dbReference>
<sequence length="86" mass="8446">MRLQSPIFAFLFTALALAPQAYAGPIAYGICQTGCNVLAVACYSAAGFTFGTVAAPAAPAAIVGCNAALGSCSTMCATVALLAPTP</sequence>
<dbReference type="PANTHER" id="PTHR37475:SF1">
    <property type="entry name" value="ZYGOTE-SPECIFIC PROTEIN"/>
    <property type="match status" value="1"/>
</dbReference>
<evidence type="ECO:0000313" key="3">
    <source>
        <dbReference type="Proteomes" id="UP001175227"/>
    </source>
</evidence>
<reference evidence="2" key="1">
    <citation type="submission" date="2023-06" db="EMBL/GenBank/DDBJ databases">
        <authorList>
            <consortium name="Lawrence Berkeley National Laboratory"/>
            <person name="Ahrendt S."/>
            <person name="Sahu N."/>
            <person name="Indic B."/>
            <person name="Wong-Bajracharya J."/>
            <person name="Merenyi Z."/>
            <person name="Ke H.-M."/>
            <person name="Monk M."/>
            <person name="Kocsube S."/>
            <person name="Drula E."/>
            <person name="Lipzen A."/>
            <person name="Balint B."/>
            <person name="Henrissat B."/>
            <person name="Andreopoulos B."/>
            <person name="Martin F.M."/>
            <person name="Harder C.B."/>
            <person name="Rigling D."/>
            <person name="Ford K.L."/>
            <person name="Foster G.D."/>
            <person name="Pangilinan J."/>
            <person name="Papanicolaou A."/>
            <person name="Barry K."/>
            <person name="LaButti K."/>
            <person name="Viragh M."/>
            <person name="Koriabine M."/>
            <person name="Yan M."/>
            <person name="Riley R."/>
            <person name="Champramary S."/>
            <person name="Plett K.L."/>
            <person name="Tsai I.J."/>
            <person name="Slot J."/>
            <person name="Sipos G."/>
            <person name="Plett J."/>
            <person name="Nagy L.G."/>
            <person name="Grigoriev I.V."/>
        </authorList>
    </citation>
    <scope>NUCLEOTIDE SEQUENCE</scope>
    <source>
        <strain evidence="2">ICMP 16352</strain>
    </source>
</reference>
<protein>
    <recommendedName>
        <fullName evidence="4">Cysteine-rich protein</fullName>
    </recommendedName>
</protein>
<feature type="signal peptide" evidence="1">
    <location>
        <begin position="1"/>
        <end position="23"/>
    </location>
</feature>
<accession>A0AA39P4R8</accession>
<gene>
    <name evidence="2" type="ORF">IW261DRAFT_1565876</name>
</gene>
<dbReference type="Proteomes" id="UP001175227">
    <property type="component" value="Unassembled WGS sequence"/>
</dbReference>
<evidence type="ECO:0008006" key="4">
    <source>
        <dbReference type="Google" id="ProtNLM"/>
    </source>
</evidence>
<dbReference type="AlphaFoldDB" id="A0AA39P4R8"/>
<evidence type="ECO:0000313" key="2">
    <source>
        <dbReference type="EMBL" id="KAK0477562.1"/>
    </source>
</evidence>